<feature type="compositionally biased region" description="Basic and acidic residues" evidence="1">
    <location>
        <begin position="61"/>
        <end position="72"/>
    </location>
</feature>
<proteinExistence type="predicted"/>
<reference evidence="2" key="1">
    <citation type="submission" date="2019-08" db="EMBL/GenBank/DDBJ databases">
        <authorList>
            <person name="Kucharzyk K."/>
            <person name="Murdoch R.W."/>
            <person name="Higgins S."/>
            <person name="Loffler F."/>
        </authorList>
    </citation>
    <scope>NUCLEOTIDE SEQUENCE</scope>
</reference>
<protein>
    <submittedName>
        <fullName evidence="2">Uncharacterized protein</fullName>
    </submittedName>
</protein>
<feature type="region of interest" description="Disordered" evidence="1">
    <location>
        <begin position="43"/>
        <end position="72"/>
    </location>
</feature>
<organism evidence="2">
    <name type="scientific">bioreactor metagenome</name>
    <dbReference type="NCBI Taxonomy" id="1076179"/>
    <lineage>
        <taxon>unclassified sequences</taxon>
        <taxon>metagenomes</taxon>
        <taxon>ecological metagenomes</taxon>
    </lineage>
</organism>
<dbReference type="EMBL" id="VSSQ01063532">
    <property type="protein sequence ID" value="MPN16557.1"/>
    <property type="molecule type" value="Genomic_DNA"/>
</dbReference>
<dbReference type="AlphaFoldDB" id="A0A645FQ53"/>
<evidence type="ECO:0000313" key="2">
    <source>
        <dbReference type="EMBL" id="MPN16557.1"/>
    </source>
</evidence>
<evidence type="ECO:0000256" key="1">
    <source>
        <dbReference type="SAM" id="MobiDB-lite"/>
    </source>
</evidence>
<comment type="caution">
    <text evidence="2">The sequence shown here is derived from an EMBL/GenBank/DDBJ whole genome shotgun (WGS) entry which is preliminary data.</text>
</comment>
<sequence>MKNLSDFQNIDGFVYKKVDSLFIRHLFHVLVLRLGDHDKMADGTPGHGVGHDLDSVGMRKQQVDEHNVRLVK</sequence>
<name>A0A645FQ53_9ZZZZ</name>
<gene>
    <name evidence="2" type="ORF">SDC9_163902</name>
</gene>
<accession>A0A645FQ53</accession>